<evidence type="ECO:0000256" key="9">
    <source>
        <dbReference type="ARBA" id="ARBA00023136"/>
    </source>
</evidence>
<dbReference type="Pfam" id="PF07715">
    <property type="entry name" value="Plug"/>
    <property type="match status" value="1"/>
</dbReference>
<dbReference type="CDD" id="cd01347">
    <property type="entry name" value="ligand_gated_channel"/>
    <property type="match status" value="1"/>
</dbReference>
<evidence type="ECO:0000313" key="16">
    <source>
        <dbReference type="EMBL" id="AVJ26651.1"/>
    </source>
</evidence>
<dbReference type="InterPro" id="IPR036942">
    <property type="entry name" value="Beta-barrel_TonB_sf"/>
</dbReference>
<dbReference type="InterPro" id="IPR037066">
    <property type="entry name" value="Plug_dom_sf"/>
</dbReference>
<keyword evidence="6 12" id="KW-0812">Transmembrane</keyword>
<evidence type="ECO:0000256" key="8">
    <source>
        <dbReference type="ARBA" id="ARBA00023077"/>
    </source>
</evidence>
<dbReference type="InterPro" id="IPR000531">
    <property type="entry name" value="Beta-barrel_TonB"/>
</dbReference>
<evidence type="ECO:0000256" key="13">
    <source>
        <dbReference type="RuleBase" id="RU003357"/>
    </source>
</evidence>
<keyword evidence="11 12" id="KW-0998">Cell outer membrane</keyword>
<reference evidence="16 17" key="1">
    <citation type="submission" date="2017-09" db="EMBL/GenBank/DDBJ databases">
        <title>Genomic, metabolic, and phenotypic characteristics of bacterial isolates from the natural microbiome of the model nematode Caenorhabditis elegans.</title>
        <authorList>
            <person name="Zimmermann J."/>
            <person name="Obeng N."/>
            <person name="Yang W."/>
            <person name="Obeng O."/>
            <person name="Kissoyan K."/>
            <person name="Pees B."/>
            <person name="Dirksen P."/>
            <person name="Hoppner M."/>
            <person name="Franke A."/>
            <person name="Rosenstiel P."/>
            <person name="Leippe M."/>
            <person name="Dierking K."/>
            <person name="Kaleta C."/>
            <person name="Schulenburg H."/>
        </authorList>
    </citation>
    <scope>NUCLEOTIDE SEQUENCE [LARGE SCALE GENOMIC DNA]</scope>
    <source>
        <strain evidence="16 17">MYb73</strain>
    </source>
</reference>
<dbReference type="GO" id="GO:0015891">
    <property type="term" value="P:siderophore transport"/>
    <property type="evidence" value="ECO:0007669"/>
    <property type="project" value="InterPro"/>
</dbReference>
<evidence type="ECO:0000256" key="6">
    <source>
        <dbReference type="ARBA" id="ARBA00022692"/>
    </source>
</evidence>
<gene>
    <name evidence="16" type="ORF">CLM73_05740</name>
</gene>
<dbReference type="AlphaFoldDB" id="A0A2S0I3Q0"/>
<evidence type="ECO:0000256" key="1">
    <source>
        <dbReference type="ARBA" id="ARBA00004571"/>
    </source>
</evidence>
<keyword evidence="17" id="KW-1185">Reference proteome</keyword>
<evidence type="ECO:0000259" key="15">
    <source>
        <dbReference type="SMART" id="SM00965"/>
    </source>
</evidence>
<comment type="similarity">
    <text evidence="2 12 13">Belongs to the TonB-dependent receptor family.</text>
</comment>
<feature type="signal peptide" evidence="14">
    <location>
        <begin position="1"/>
        <end position="45"/>
    </location>
</feature>
<evidence type="ECO:0000256" key="7">
    <source>
        <dbReference type="ARBA" id="ARBA00023004"/>
    </source>
</evidence>
<dbReference type="NCBIfam" id="TIGR01783">
    <property type="entry name" value="TonB-siderophor"/>
    <property type="match status" value="1"/>
</dbReference>
<name>A0A2S0I3Q0_9BURK</name>
<sequence length="809" mass="87057">MMFKTQPAAARRNDFNPLPRAATGLTLAIRLALAGAAAAALPAQAQAQQAQPAQPARIQYDIPAGPLDQALSRYAQQSGVALSMVADQIAGKHSPGLKGSYGIDEGFAVLLRGSGFAAKRSASGYVLVAQPGPGETALLPAVTVSGDRLTGDAEQAYRVGAATVGVLGQRSLLDTPYSIDVVSRDLMDNRQAASLVDALKGDASVSMLVNDMSGLASQISIRGIGLDLVNGRKIDGLNVFSWSSELPLEHFDSIQVLKGAGGFLYGFSQPGGIVNYVTKRPTEQTRLALTTQVTESGTVLLHGDAGGRFGPGDRFGYRVNLVDEQGDTYVKDGGKIDRQSGSLALDWRITPDLVWSVDGLTQNRKVTGSAGWGLYPNASGETGDYAAAPVLDPIKGSKRIYSPFTSYQTKSDTVGTDLAWHMAPKWDAKLAYRHSEMDRIYENGALYANQRGDYTEEMYAGTDRYKTDEGQALVTGAFDTGPIGHEVTFGASYGKTKGYTSSVSGYEILGSGNIFHPPRFSNPHLHAEPADTQTSEVTQRSVFASDTLHIGQHWDVIAGLRRSNIKDSYAGYDSSATSPTYALVFRPLSQLSLYTSYIESLEQGAIAPISAANANQAFAPLKSRQVEVGAKMDGDDWSATAALFRIKRGLTYTDDNNVFTQNGRSRYDGLELSGKARLTPQWMVNASAIFMRSKVTQGVPDLIGNRVDGVPRQQFSAYAEYTIPETRWVLTAGAQYYGSRFVDAANTVSLPSYTLFDAGVRYVTKLGAMRTTFRLNVDNLADKAYWMTSAGTLLQGAPRTIKLSAQFEY</sequence>
<dbReference type="Pfam" id="PF00593">
    <property type="entry name" value="TonB_dep_Rec_b-barrel"/>
    <property type="match status" value="1"/>
</dbReference>
<dbReference type="InterPro" id="IPR010105">
    <property type="entry name" value="TonB_sidphr_rcpt"/>
</dbReference>
<dbReference type="Gene3D" id="2.170.130.10">
    <property type="entry name" value="TonB-dependent receptor, plug domain"/>
    <property type="match status" value="1"/>
</dbReference>
<proteinExistence type="inferred from homology"/>
<evidence type="ECO:0000256" key="3">
    <source>
        <dbReference type="ARBA" id="ARBA00022448"/>
    </source>
</evidence>
<keyword evidence="10" id="KW-0675">Receptor</keyword>
<protein>
    <recommendedName>
        <fullName evidence="15">Secretin/TonB short N-terminal domain-containing protein</fullName>
    </recommendedName>
</protein>
<keyword evidence="3 12" id="KW-0813">Transport</keyword>
<evidence type="ECO:0000256" key="5">
    <source>
        <dbReference type="ARBA" id="ARBA00022496"/>
    </source>
</evidence>
<accession>A0A2S0I3Q0</accession>
<keyword evidence="5" id="KW-0406">Ion transport</keyword>
<keyword evidence="4 12" id="KW-1134">Transmembrane beta strand</keyword>
<dbReference type="InterPro" id="IPR012910">
    <property type="entry name" value="Plug_dom"/>
</dbReference>
<dbReference type="PROSITE" id="PS52016">
    <property type="entry name" value="TONB_DEPENDENT_REC_3"/>
    <property type="match status" value="1"/>
</dbReference>
<evidence type="ECO:0000256" key="4">
    <source>
        <dbReference type="ARBA" id="ARBA00022452"/>
    </source>
</evidence>
<comment type="subcellular location">
    <subcellularLocation>
        <location evidence="1 12">Cell outer membrane</location>
        <topology evidence="1 12">Multi-pass membrane protein</topology>
    </subcellularLocation>
</comment>
<dbReference type="EMBL" id="CP023270">
    <property type="protein sequence ID" value="AVJ26651.1"/>
    <property type="molecule type" value="Genomic_DNA"/>
</dbReference>
<evidence type="ECO:0000256" key="11">
    <source>
        <dbReference type="ARBA" id="ARBA00023237"/>
    </source>
</evidence>
<dbReference type="GO" id="GO:0038023">
    <property type="term" value="F:signaling receptor activity"/>
    <property type="evidence" value="ECO:0007669"/>
    <property type="project" value="InterPro"/>
</dbReference>
<dbReference type="Proteomes" id="UP000239477">
    <property type="component" value="Chromosome"/>
</dbReference>
<dbReference type="SUPFAM" id="SSF56935">
    <property type="entry name" value="Porins"/>
    <property type="match status" value="1"/>
</dbReference>
<dbReference type="SMART" id="SM00965">
    <property type="entry name" value="STN"/>
    <property type="match status" value="1"/>
</dbReference>
<keyword evidence="9 12" id="KW-0472">Membrane</keyword>
<dbReference type="RefSeq" id="WP_105237678.1">
    <property type="nucleotide sequence ID" value="NZ_CP023270.1"/>
</dbReference>
<dbReference type="Gene3D" id="3.55.50.30">
    <property type="match status" value="1"/>
</dbReference>
<dbReference type="PANTHER" id="PTHR32552">
    <property type="entry name" value="FERRICHROME IRON RECEPTOR-RELATED"/>
    <property type="match status" value="1"/>
</dbReference>
<dbReference type="GO" id="GO:0015344">
    <property type="term" value="F:siderophore uptake transmembrane transporter activity"/>
    <property type="evidence" value="ECO:0007669"/>
    <property type="project" value="TreeGrafter"/>
</dbReference>
<feature type="domain" description="Secretin/TonB short N-terminal" evidence="15">
    <location>
        <begin position="82"/>
        <end position="130"/>
    </location>
</feature>
<evidence type="ECO:0000256" key="12">
    <source>
        <dbReference type="PROSITE-ProRule" id="PRU01360"/>
    </source>
</evidence>
<keyword evidence="8 13" id="KW-0798">TonB box</keyword>
<evidence type="ECO:0000313" key="17">
    <source>
        <dbReference type="Proteomes" id="UP000239477"/>
    </source>
</evidence>
<evidence type="ECO:0000256" key="10">
    <source>
        <dbReference type="ARBA" id="ARBA00023170"/>
    </source>
</evidence>
<keyword evidence="14" id="KW-0732">Signal</keyword>
<keyword evidence="5" id="KW-0410">Iron transport</keyword>
<evidence type="ECO:0000256" key="2">
    <source>
        <dbReference type="ARBA" id="ARBA00009810"/>
    </source>
</evidence>
<feature type="chain" id="PRO_5015442431" description="Secretin/TonB short N-terminal domain-containing protein" evidence="14">
    <location>
        <begin position="46"/>
        <end position="809"/>
    </location>
</feature>
<evidence type="ECO:0000256" key="14">
    <source>
        <dbReference type="SAM" id="SignalP"/>
    </source>
</evidence>
<dbReference type="InterPro" id="IPR011662">
    <property type="entry name" value="Secretin/TonB_short_N"/>
</dbReference>
<dbReference type="GO" id="GO:0009279">
    <property type="term" value="C:cell outer membrane"/>
    <property type="evidence" value="ECO:0007669"/>
    <property type="project" value="UniProtKB-SubCell"/>
</dbReference>
<dbReference type="Gene3D" id="2.40.170.20">
    <property type="entry name" value="TonB-dependent receptor, beta-barrel domain"/>
    <property type="match status" value="1"/>
</dbReference>
<dbReference type="PANTHER" id="PTHR32552:SF82">
    <property type="entry name" value="FCUA PROTEIN"/>
    <property type="match status" value="1"/>
</dbReference>
<dbReference type="InterPro" id="IPR039426">
    <property type="entry name" value="TonB-dep_rcpt-like"/>
</dbReference>
<keyword evidence="7" id="KW-0408">Iron</keyword>
<dbReference type="OrthoDB" id="5346107at2"/>
<organism evidence="16 17">
    <name type="scientific">Achromobacter spanius</name>
    <dbReference type="NCBI Taxonomy" id="217203"/>
    <lineage>
        <taxon>Bacteria</taxon>
        <taxon>Pseudomonadati</taxon>
        <taxon>Pseudomonadota</taxon>
        <taxon>Betaproteobacteria</taxon>
        <taxon>Burkholderiales</taxon>
        <taxon>Alcaligenaceae</taxon>
        <taxon>Achromobacter</taxon>
    </lineage>
</organism>